<proteinExistence type="predicted"/>
<gene>
    <name evidence="1" type="ORF">Rmf_39050</name>
</gene>
<sequence length="61" mass="6029">MSNTQTQTQSPATLPALPALPGATALPALRLGGLSPLFPPACVADAGTLRMGGLSPVFARG</sequence>
<dbReference type="Proteomes" id="UP000831327">
    <property type="component" value="Chromosome"/>
</dbReference>
<reference evidence="1 2" key="1">
    <citation type="journal article" date="2016" name="Microbes Environ.">
        <title>Phylogenetically diverse aerobic anoxygenic phototrophic bacteria isolated from epilithic biofilms in Tama river, Japan.</title>
        <authorList>
            <person name="Hirose S."/>
            <person name="Matsuura K."/>
            <person name="Haruta S."/>
        </authorList>
    </citation>
    <scope>NUCLEOTIDE SEQUENCE [LARGE SCALE GENOMIC DNA]</scope>
    <source>
        <strain evidence="1 2">S08</strain>
    </source>
</reference>
<dbReference type="EMBL" id="AP025637">
    <property type="protein sequence ID" value="BDG73976.1"/>
    <property type="molecule type" value="Genomic_DNA"/>
</dbReference>
<name>A0ABM9SEK5_9PROT</name>
<protein>
    <submittedName>
        <fullName evidence="1">Uncharacterized protein</fullName>
    </submittedName>
</protein>
<evidence type="ECO:0000313" key="1">
    <source>
        <dbReference type="EMBL" id="BDG73976.1"/>
    </source>
</evidence>
<evidence type="ECO:0000313" key="2">
    <source>
        <dbReference type="Proteomes" id="UP000831327"/>
    </source>
</evidence>
<accession>A0ABM9SEK5</accession>
<organism evidence="1 2">
    <name type="scientific">Roseomonas fluvialis</name>
    <dbReference type="NCBI Taxonomy" id="1750527"/>
    <lineage>
        <taxon>Bacteria</taxon>
        <taxon>Pseudomonadati</taxon>
        <taxon>Pseudomonadota</taxon>
        <taxon>Alphaproteobacteria</taxon>
        <taxon>Acetobacterales</taxon>
        <taxon>Roseomonadaceae</taxon>
        <taxon>Roseomonas</taxon>
    </lineage>
</organism>
<dbReference type="RefSeq" id="WP_244408187.1">
    <property type="nucleotide sequence ID" value="NZ_AP025637.1"/>
</dbReference>
<keyword evidence="2" id="KW-1185">Reference proteome</keyword>